<dbReference type="PANTHER" id="PTHR12788:SF10">
    <property type="entry name" value="PROTEIN-TYROSINE SULFOTRANSFERASE"/>
    <property type="match status" value="1"/>
</dbReference>
<keyword evidence="1" id="KW-0808">Transferase</keyword>
<dbReference type="Gene3D" id="1.25.40.10">
    <property type="entry name" value="Tetratricopeptide repeat domain"/>
    <property type="match status" value="1"/>
</dbReference>
<dbReference type="AlphaFoldDB" id="A0A5B9QNA7"/>
<reference evidence="2 3" key="1">
    <citation type="submission" date="2019-08" db="EMBL/GenBank/DDBJ databases">
        <title>Deep-cultivation of Planctomycetes and their phenomic and genomic characterization uncovers novel biology.</title>
        <authorList>
            <person name="Wiegand S."/>
            <person name="Jogler M."/>
            <person name="Boedeker C."/>
            <person name="Pinto D."/>
            <person name="Vollmers J."/>
            <person name="Rivas-Marin E."/>
            <person name="Kohn T."/>
            <person name="Peeters S.H."/>
            <person name="Heuer A."/>
            <person name="Rast P."/>
            <person name="Oberbeckmann S."/>
            <person name="Bunk B."/>
            <person name="Jeske O."/>
            <person name="Meyerdierks A."/>
            <person name="Storesund J.E."/>
            <person name="Kallscheuer N."/>
            <person name="Luecker S."/>
            <person name="Lage O.M."/>
            <person name="Pohl T."/>
            <person name="Merkel B.J."/>
            <person name="Hornburger P."/>
            <person name="Mueller R.-W."/>
            <person name="Bruemmer F."/>
            <person name="Labrenz M."/>
            <person name="Spormann A.M."/>
            <person name="Op den Camp H."/>
            <person name="Overmann J."/>
            <person name="Amann R."/>
            <person name="Jetten M.S.M."/>
            <person name="Mascher T."/>
            <person name="Medema M.H."/>
            <person name="Devos D.P."/>
            <person name="Kaster A.-K."/>
            <person name="Ovreas L."/>
            <person name="Rohde M."/>
            <person name="Galperin M.Y."/>
            <person name="Jogler C."/>
        </authorList>
    </citation>
    <scope>NUCLEOTIDE SEQUENCE [LARGE SCALE GENOMIC DNA]</scope>
    <source>
        <strain evidence="2 3">UC8</strain>
    </source>
</reference>
<dbReference type="InterPro" id="IPR011990">
    <property type="entry name" value="TPR-like_helical_dom_sf"/>
</dbReference>
<dbReference type="SMART" id="SM00028">
    <property type="entry name" value="TPR"/>
    <property type="match status" value="3"/>
</dbReference>
<sequence>MCSYTITDYLEAHRRGDVAFAELGYRKLLLASNQNYDVLHLLAMLCLETERPDEAFSLIAMALKVKPESAVIWNSAGVIHRQNQQIQEAKNCWLRALDLDGRLEDAYVNLLDTLSAEPERPPEFRAICIGAIENRVPLRRPYYELARLQLEEDDQIGAAETWLRMIQERLACESDVLELADSLSHPEAINQVVKVCHELARREDAPVAALQTLSVILTGRLSPYHQRQLSAEMRSEIEATVRGYLAQARQLSQSGKGLFLIARCLRQMGYAAEAIDHLQTAFRLDPQYLPIQQCLANATLETGDVETARAIFRSVVTGDHPMPQSEFELSRIEEVGSPEAISRLREMLRSVTLPEQEKKLCLFALGNRLQSQEKWEEAATQYLLASEIGNTDEQLRNKERYSAQPICRTYDAEYFQAVQWHDRCESDLPIFIVGMPRSGTTLVEQILSCHPDLFAAGELPTIAHLFDSLTNGEEQWKSDPQLLRSSEIARLKPLGDQYIAELMRRMAGAEMPKRVTDKMPTNHRYLGFIANILPKANIVHVLREPKDVFASCIQLNLNWPFSDPDALVYYIKQYQRLMMHWRKTLPINLVEVQYEQLVQNARPEVSRLLESVGLEWDESCLNHTNARREVRTPSKAQVRRGLYTTSIDKWKRYERVFGKYYARLDQDSE</sequence>
<dbReference type="KEGG" id="rul:UC8_13370"/>
<dbReference type="Proteomes" id="UP000325286">
    <property type="component" value="Chromosome"/>
</dbReference>
<accession>A0A5B9QNA7</accession>
<dbReference type="Pfam" id="PF13469">
    <property type="entry name" value="Sulfotransfer_3"/>
    <property type="match status" value="1"/>
</dbReference>
<organism evidence="2 3">
    <name type="scientific">Roseimaritima ulvae</name>
    <dbReference type="NCBI Taxonomy" id="980254"/>
    <lineage>
        <taxon>Bacteria</taxon>
        <taxon>Pseudomonadati</taxon>
        <taxon>Planctomycetota</taxon>
        <taxon>Planctomycetia</taxon>
        <taxon>Pirellulales</taxon>
        <taxon>Pirellulaceae</taxon>
        <taxon>Roseimaritima</taxon>
    </lineage>
</organism>
<dbReference type="EMBL" id="CP042914">
    <property type="protein sequence ID" value="QEG39372.1"/>
    <property type="molecule type" value="Genomic_DNA"/>
</dbReference>
<protein>
    <submittedName>
        <fullName evidence="2">Tetratricopeptide repeat protein</fullName>
    </submittedName>
</protein>
<dbReference type="PANTHER" id="PTHR12788">
    <property type="entry name" value="PROTEIN-TYROSINE SULFOTRANSFERASE 2"/>
    <property type="match status" value="1"/>
</dbReference>
<dbReference type="InterPro" id="IPR019734">
    <property type="entry name" value="TPR_rpt"/>
</dbReference>
<proteinExistence type="predicted"/>
<evidence type="ECO:0000313" key="2">
    <source>
        <dbReference type="EMBL" id="QEG39372.1"/>
    </source>
</evidence>
<dbReference type="SUPFAM" id="SSF48452">
    <property type="entry name" value="TPR-like"/>
    <property type="match status" value="1"/>
</dbReference>
<dbReference type="InterPro" id="IPR027417">
    <property type="entry name" value="P-loop_NTPase"/>
</dbReference>
<dbReference type="InterPro" id="IPR026634">
    <property type="entry name" value="TPST-like"/>
</dbReference>
<dbReference type="GO" id="GO:0008476">
    <property type="term" value="F:protein-tyrosine sulfotransferase activity"/>
    <property type="evidence" value="ECO:0007669"/>
    <property type="project" value="InterPro"/>
</dbReference>
<dbReference type="SUPFAM" id="SSF52540">
    <property type="entry name" value="P-loop containing nucleoside triphosphate hydrolases"/>
    <property type="match status" value="1"/>
</dbReference>
<name>A0A5B9QNA7_9BACT</name>
<dbReference type="Pfam" id="PF13181">
    <property type="entry name" value="TPR_8"/>
    <property type="match status" value="1"/>
</dbReference>
<keyword evidence="3" id="KW-1185">Reference proteome</keyword>
<evidence type="ECO:0000313" key="3">
    <source>
        <dbReference type="Proteomes" id="UP000325286"/>
    </source>
</evidence>
<evidence type="ECO:0000256" key="1">
    <source>
        <dbReference type="ARBA" id="ARBA00022679"/>
    </source>
</evidence>
<dbReference type="Gene3D" id="3.40.50.300">
    <property type="entry name" value="P-loop containing nucleotide triphosphate hydrolases"/>
    <property type="match status" value="1"/>
</dbReference>
<gene>
    <name evidence="2" type="ORF">UC8_13370</name>
</gene>
<dbReference type="RefSeq" id="WP_068138822.1">
    <property type="nucleotide sequence ID" value="NZ_LWSJ01000054.1"/>
</dbReference>